<evidence type="ECO:0000256" key="2">
    <source>
        <dbReference type="SAM" id="SignalP"/>
    </source>
</evidence>
<comment type="caution">
    <text evidence="4">The sequence shown here is derived from an EMBL/GenBank/DDBJ whole genome shotgun (WGS) entry which is preliminary data.</text>
</comment>
<proteinExistence type="predicted"/>
<dbReference type="InterPro" id="IPR025693">
    <property type="entry name" value="Gly-zipper_OmpA-like_dom"/>
</dbReference>
<gene>
    <name evidence="4" type="ORF">LO55_3736</name>
</gene>
<dbReference type="RefSeq" id="WP_071362592.1">
    <property type="nucleotide sequence ID" value="NZ_JRYB01000001.1"/>
</dbReference>
<protein>
    <submittedName>
        <fullName evidence="4">Glycine-zipper containing OmpA-like membrane domain protein</fullName>
    </submittedName>
</protein>
<feature type="region of interest" description="Disordered" evidence="1">
    <location>
        <begin position="55"/>
        <end position="78"/>
    </location>
</feature>
<evidence type="ECO:0000313" key="4">
    <source>
        <dbReference type="EMBL" id="OIJ41109.1"/>
    </source>
</evidence>
<evidence type="ECO:0000313" key="5">
    <source>
        <dbReference type="Proteomes" id="UP000180246"/>
    </source>
</evidence>
<keyword evidence="2" id="KW-0732">Signal</keyword>
<evidence type="ECO:0000259" key="3">
    <source>
        <dbReference type="Pfam" id="PF13436"/>
    </source>
</evidence>
<feature type="signal peptide" evidence="2">
    <location>
        <begin position="1"/>
        <end position="22"/>
    </location>
</feature>
<organism evidence="4 5">
    <name type="scientific">Massilia timonae</name>
    <dbReference type="NCBI Taxonomy" id="47229"/>
    <lineage>
        <taxon>Bacteria</taxon>
        <taxon>Pseudomonadati</taxon>
        <taxon>Pseudomonadota</taxon>
        <taxon>Betaproteobacteria</taxon>
        <taxon>Burkholderiales</taxon>
        <taxon>Oxalobacteraceae</taxon>
        <taxon>Telluria group</taxon>
        <taxon>Massilia</taxon>
    </lineage>
</organism>
<dbReference type="EMBL" id="JRYB01000001">
    <property type="protein sequence ID" value="OIJ41109.1"/>
    <property type="molecule type" value="Genomic_DNA"/>
</dbReference>
<dbReference type="AlphaFoldDB" id="A0A1S2N7T7"/>
<feature type="chain" id="PRO_5010229767" evidence="2">
    <location>
        <begin position="23"/>
        <end position="156"/>
    </location>
</feature>
<dbReference type="Proteomes" id="UP000180246">
    <property type="component" value="Unassembled WGS sequence"/>
</dbReference>
<feature type="domain" description="Glycine-zipper-containing OmpA-like membrane" evidence="3">
    <location>
        <begin position="79"/>
        <end position="117"/>
    </location>
</feature>
<name>A0A1S2N7T7_9BURK</name>
<dbReference type="Pfam" id="PF13436">
    <property type="entry name" value="Gly-zipper_OmpA"/>
    <property type="match status" value="1"/>
</dbReference>
<sequence length="156" mass="15881">MALTRHLAWALLLAVTATVAQAQRPIAYPSQGQSQARQDRDDGECHTWARKQTGIDPAAVASQPPAQETGPAVGGGERVRGALRGALGGAAIGAIGGDAGEGAAIGAGVGTIAGGHRARQNQADRNAASAGAQQAAIDEYRRAYHACMRGRGYTVE</sequence>
<reference evidence="4 5" key="1">
    <citation type="submission" date="2014-10" db="EMBL/GenBank/DDBJ databases">
        <authorList>
            <person name="Seo M.-J."/>
            <person name="Seok Y.J."/>
            <person name="Cha I.-T."/>
        </authorList>
    </citation>
    <scope>NUCLEOTIDE SEQUENCE [LARGE SCALE GENOMIC DNA]</scope>
    <source>
        <strain evidence="4 5">NEU</strain>
    </source>
</reference>
<evidence type="ECO:0000256" key="1">
    <source>
        <dbReference type="SAM" id="MobiDB-lite"/>
    </source>
</evidence>
<accession>A0A1S2N7T7</accession>